<keyword evidence="23" id="KW-1185">Reference proteome</keyword>
<dbReference type="InterPro" id="IPR036349">
    <property type="entry name" value="Integrin_bsu_tail_dom_sf"/>
</dbReference>
<evidence type="ECO:0000256" key="6">
    <source>
        <dbReference type="ARBA" id="ARBA00022692"/>
    </source>
</evidence>
<dbReference type="GO" id="GO:0007229">
    <property type="term" value="P:integrin-mediated signaling pathway"/>
    <property type="evidence" value="ECO:0007669"/>
    <property type="project" value="UniProtKB-KW"/>
</dbReference>
<dbReference type="InterPro" id="IPR015812">
    <property type="entry name" value="Integrin_bsu"/>
</dbReference>
<evidence type="ECO:0000256" key="2">
    <source>
        <dbReference type="ARBA" id="ARBA00007449"/>
    </source>
</evidence>
<evidence type="ECO:0000313" key="23">
    <source>
        <dbReference type="Proteomes" id="UP001153712"/>
    </source>
</evidence>
<feature type="signal peptide" evidence="18">
    <location>
        <begin position="1"/>
        <end position="21"/>
    </location>
</feature>
<feature type="disulfide bond" evidence="15">
    <location>
        <begin position="638"/>
        <end position="711"/>
    </location>
</feature>
<dbReference type="PROSITE" id="PS00243">
    <property type="entry name" value="I_EGF_1"/>
    <property type="match status" value="1"/>
</dbReference>
<evidence type="ECO:0000313" key="22">
    <source>
        <dbReference type="EMBL" id="CAG9858294.1"/>
    </source>
</evidence>
<dbReference type="Pfam" id="PF08725">
    <property type="entry name" value="Integrin_b_cyt"/>
    <property type="match status" value="1"/>
</dbReference>
<dbReference type="PANTHER" id="PTHR10082">
    <property type="entry name" value="INTEGRIN BETA SUBUNIT"/>
    <property type="match status" value="1"/>
</dbReference>
<evidence type="ECO:0000256" key="14">
    <source>
        <dbReference type="ARBA" id="ARBA00023180"/>
    </source>
</evidence>
<protein>
    <recommendedName>
        <fullName evidence="16">Integrin beta</fullName>
    </recommendedName>
</protein>
<evidence type="ECO:0000256" key="11">
    <source>
        <dbReference type="ARBA" id="ARBA00023037"/>
    </source>
</evidence>
<evidence type="ECO:0000256" key="7">
    <source>
        <dbReference type="ARBA" id="ARBA00022729"/>
    </source>
</evidence>
<feature type="chain" id="PRO_5040406521" description="Integrin beta" evidence="18">
    <location>
        <begin position="22"/>
        <end position="792"/>
    </location>
</feature>
<feature type="disulfide bond" evidence="15">
    <location>
        <begin position="417"/>
        <end position="679"/>
    </location>
</feature>
<evidence type="ECO:0000256" key="1">
    <source>
        <dbReference type="ARBA" id="ARBA00004251"/>
    </source>
</evidence>
<dbReference type="GO" id="GO:0007157">
    <property type="term" value="P:heterophilic cell-cell adhesion via plasma membrane cell adhesion molecules"/>
    <property type="evidence" value="ECO:0007669"/>
    <property type="project" value="UniProtKB-ARBA"/>
</dbReference>
<evidence type="ECO:0000259" key="19">
    <source>
        <dbReference type="SMART" id="SM00187"/>
    </source>
</evidence>
<feature type="domain" description="Integrin beta subunit tail" evidence="21">
    <location>
        <begin position="632"/>
        <end position="716"/>
    </location>
</feature>
<feature type="disulfide bond" evidence="15">
    <location>
        <begin position="248"/>
        <end position="289"/>
    </location>
</feature>
<dbReference type="FunFam" id="2.10.25.10:FF:000036">
    <property type="entry name" value="Integrin beta"/>
    <property type="match status" value="1"/>
</dbReference>
<dbReference type="AlphaFoldDB" id="A0A9N9TKY3"/>
<keyword evidence="6 16" id="KW-0812">Transmembrane</keyword>
<keyword evidence="11 16" id="KW-0401">Integrin</keyword>
<feature type="disulfide bond" evidence="15">
    <location>
        <begin position="524"/>
        <end position="540"/>
    </location>
</feature>
<feature type="disulfide bond" evidence="15">
    <location>
        <begin position="473"/>
        <end position="511"/>
    </location>
</feature>
<evidence type="ECO:0000256" key="16">
    <source>
        <dbReference type="RuleBase" id="RU000633"/>
    </source>
</evidence>
<evidence type="ECO:0000259" key="20">
    <source>
        <dbReference type="SMART" id="SM01241"/>
    </source>
</evidence>
<evidence type="ECO:0000256" key="17">
    <source>
        <dbReference type="SAM" id="Phobius"/>
    </source>
</evidence>
<feature type="disulfide bond" evidence="15">
    <location>
        <begin position="446"/>
        <end position="450"/>
    </location>
</feature>
<dbReference type="GO" id="GO:0007160">
    <property type="term" value="P:cell-matrix adhesion"/>
    <property type="evidence" value="ECO:0007669"/>
    <property type="project" value="TreeGrafter"/>
</dbReference>
<dbReference type="Gene3D" id="2.10.25.10">
    <property type="entry name" value="Laminin"/>
    <property type="match status" value="3"/>
</dbReference>
<keyword evidence="13 15" id="KW-1015">Disulfide bond</keyword>
<evidence type="ECO:0000256" key="3">
    <source>
        <dbReference type="ARBA" id="ARBA00022475"/>
    </source>
</evidence>
<feature type="disulfide bond" evidence="15">
    <location>
        <begin position="33"/>
        <end position="42"/>
    </location>
</feature>
<dbReference type="Proteomes" id="UP001153712">
    <property type="component" value="Chromosome 2"/>
</dbReference>
<feature type="disulfide bond" evidence="15">
    <location>
        <begin position="561"/>
        <end position="566"/>
    </location>
</feature>
<reference evidence="22" key="1">
    <citation type="submission" date="2022-01" db="EMBL/GenBank/DDBJ databases">
        <authorList>
            <person name="King R."/>
        </authorList>
    </citation>
    <scope>NUCLEOTIDE SEQUENCE</scope>
</reference>
<dbReference type="InterPro" id="IPR036465">
    <property type="entry name" value="vWFA_dom_sf"/>
</dbReference>
<keyword evidence="14" id="KW-0325">Glycoprotein</keyword>
<sequence length="792" mass="87896">MFNLAVQYLIIHSCVWVFASGQSASNCAAKETCEECIQDINCAWCINSENDNGGQSVHCNPKNESQNWCQQSDLISPSMSIQVNKDLDFSNDIDNPVQIRPQAVKLSLRKGETYDLRFKFKSAANYPVDLYYLMDLSKSMEEYKDNLATLGIQLAETMMNITTNFRLGFGSFIDKRELPFVSTVPQKLSSPCVTTSKVKCVSPYSFKNHLSLSADYQRFVSQVKAAKVSGNLDSPEGGLDAIIQAMVCKAKIGWREQARHLLVFSTDALFHIAGDGKLAGVIEPNPARCYEDDADYLTYDYPSVSQLNYVANENNVNIIFAIVKKGNDLFTAYKRLSLNVKNSNFGELSDKGGKNVVHLVVDNYNKIVQSVKFTHDAPAEVDIKFTSNCNSAIPGRCGDIHVGKEVDFVASIQVRDCPTDGSLARRITIRPEGLNENLTIDLDLLCECSCSSPGHASFKRDSEQCNNQGNLKCGICDCFEGRFGRNCQCDSSLSSSDNVTNCFMEGSTDICSGAGTCKCGKCECQNNNKNPNQRIYGQFCECDNYSCKREGGLLCSGKGNCNCKKCECQAGFTGDACECDESQVNCIAPGSDIICSNHGKCQCGRCECEMTDNNRYTGKYCEDCPSCPAQRCEELSHCVQCQVYKTGKYEKTCGIDCTAFETIVLESLDDNPVDDIKKCKIPDNDTCIINFDYYYKGDNNLVVRALKKKVCPEQANVTAWIFGVIASIVIAGIILLLIWKILTSIHDRREYAKFENERKNLKWGTGDNPLYKEATSTFANPAYKRNSVRMSK</sequence>
<feature type="disulfide bond" evidence="15">
    <location>
        <begin position="478"/>
        <end position="487"/>
    </location>
</feature>
<feature type="disulfide bond" evidence="15">
    <location>
        <begin position="603"/>
        <end position="653"/>
    </location>
</feature>
<dbReference type="SMART" id="SM01242">
    <property type="entry name" value="Integrin_B_tail"/>
    <property type="match status" value="1"/>
</dbReference>
<name>A0A9N9TKY3_PHYSR</name>
<evidence type="ECO:0000256" key="12">
    <source>
        <dbReference type="ARBA" id="ARBA00023136"/>
    </source>
</evidence>
<dbReference type="GO" id="GO:0016477">
    <property type="term" value="P:cell migration"/>
    <property type="evidence" value="ECO:0007669"/>
    <property type="project" value="TreeGrafter"/>
</dbReference>
<keyword evidence="7 18" id="KW-0732">Signal</keyword>
<organism evidence="22 23">
    <name type="scientific">Phyllotreta striolata</name>
    <name type="common">Striped flea beetle</name>
    <name type="synonym">Crioceris striolata</name>
    <dbReference type="NCBI Taxonomy" id="444603"/>
    <lineage>
        <taxon>Eukaryota</taxon>
        <taxon>Metazoa</taxon>
        <taxon>Ecdysozoa</taxon>
        <taxon>Arthropoda</taxon>
        <taxon>Hexapoda</taxon>
        <taxon>Insecta</taxon>
        <taxon>Pterygota</taxon>
        <taxon>Neoptera</taxon>
        <taxon>Endopterygota</taxon>
        <taxon>Coleoptera</taxon>
        <taxon>Polyphaga</taxon>
        <taxon>Cucujiformia</taxon>
        <taxon>Chrysomeloidea</taxon>
        <taxon>Chrysomelidae</taxon>
        <taxon>Galerucinae</taxon>
        <taxon>Alticini</taxon>
        <taxon>Phyllotreta</taxon>
    </lineage>
</organism>
<evidence type="ECO:0000259" key="21">
    <source>
        <dbReference type="SMART" id="SM01242"/>
    </source>
</evidence>
<feature type="disulfide bond" evidence="15">
    <location>
        <begin position="517"/>
        <end position="522"/>
    </location>
</feature>
<feature type="transmembrane region" description="Helical" evidence="17">
    <location>
        <begin position="717"/>
        <end position="739"/>
    </location>
</feature>
<dbReference type="Pfam" id="PF00362">
    <property type="entry name" value="Integrin_beta"/>
    <property type="match status" value="1"/>
</dbReference>
<feature type="disulfide bond" evidence="15">
    <location>
        <begin position="601"/>
        <end position="606"/>
    </location>
</feature>
<feature type="domain" description="Integrin beta subunit VWA" evidence="19">
    <location>
        <begin position="32"/>
        <end position="448"/>
    </location>
</feature>
<dbReference type="PROSITE" id="PS52047">
    <property type="entry name" value="I_EGF_2"/>
    <property type="match status" value="1"/>
</dbReference>
<keyword evidence="3" id="KW-1003">Cell membrane</keyword>
<dbReference type="Gene3D" id="3.40.50.410">
    <property type="entry name" value="von Willebrand factor, type A domain"/>
    <property type="match status" value="1"/>
</dbReference>
<feature type="disulfide bond" evidence="15">
    <location>
        <begin position="36"/>
        <end position="69"/>
    </location>
</feature>
<feature type="disulfide bond" evidence="15">
    <location>
        <begin position="542"/>
        <end position="547"/>
    </location>
</feature>
<comment type="subcellular location">
    <subcellularLocation>
        <location evidence="1 16">Cell membrane</location>
        <topology evidence="1 16">Single-pass type I membrane protein</topology>
    </subcellularLocation>
</comment>
<dbReference type="GO" id="GO:0005178">
    <property type="term" value="F:integrin binding"/>
    <property type="evidence" value="ECO:0007669"/>
    <property type="project" value="TreeGrafter"/>
</dbReference>
<evidence type="ECO:0000256" key="9">
    <source>
        <dbReference type="ARBA" id="ARBA00022889"/>
    </source>
</evidence>
<feature type="disulfide bond" evidence="15">
    <location>
        <begin position="657"/>
        <end position="687"/>
    </location>
</feature>
<dbReference type="GO" id="GO:0008305">
    <property type="term" value="C:integrin complex"/>
    <property type="evidence" value="ECO:0007669"/>
    <property type="project" value="TreeGrafter"/>
</dbReference>
<keyword evidence="12 17" id="KW-0472">Membrane</keyword>
<dbReference type="PANTHER" id="PTHR10082:SF60">
    <property type="entry name" value="INTEGRIN BETA-PS"/>
    <property type="match status" value="1"/>
</dbReference>
<dbReference type="InterPro" id="IPR057073">
    <property type="entry name" value="EGF_integrin_2"/>
</dbReference>
<dbReference type="OrthoDB" id="410592at2759"/>
<evidence type="ECO:0000256" key="5">
    <source>
        <dbReference type="ARBA" id="ARBA00022553"/>
    </source>
</evidence>
<dbReference type="EMBL" id="OU900095">
    <property type="protein sequence ID" value="CAG9858294.1"/>
    <property type="molecule type" value="Genomic_DNA"/>
</dbReference>
<feature type="domain" description="Integrin beta subunit cytoplasmic" evidence="20">
    <location>
        <begin position="740"/>
        <end position="786"/>
    </location>
</feature>
<proteinExistence type="inferred from homology"/>
<dbReference type="Pfam" id="PF23105">
    <property type="entry name" value="EGF_integrin"/>
    <property type="match status" value="2"/>
</dbReference>
<dbReference type="Gene3D" id="2.60.40.1510">
    <property type="entry name" value="ntegrin, alpha v. Chain A, domain 3"/>
    <property type="match status" value="1"/>
</dbReference>
<evidence type="ECO:0000256" key="15">
    <source>
        <dbReference type="PIRSR" id="PIRSR002512-1"/>
    </source>
</evidence>
<gene>
    <name evidence="22" type="ORF">PHYEVI_LOCUS4684</name>
</gene>
<dbReference type="Gene3D" id="4.10.1240.30">
    <property type="match status" value="1"/>
</dbReference>
<keyword evidence="10 17" id="KW-1133">Transmembrane helix</keyword>
<feature type="disulfide bond" evidence="15">
    <location>
        <begin position="568"/>
        <end position="577"/>
    </location>
</feature>
<dbReference type="InterPro" id="IPR014836">
    <property type="entry name" value="Integrin_bsu_cyt_dom"/>
</dbReference>
<dbReference type="InterPro" id="IPR002369">
    <property type="entry name" value="Integrin_bsu_VWA"/>
</dbReference>
<dbReference type="GO" id="GO:0005925">
    <property type="term" value="C:focal adhesion"/>
    <property type="evidence" value="ECO:0007669"/>
    <property type="project" value="TreeGrafter"/>
</dbReference>
<dbReference type="InterPro" id="IPR032695">
    <property type="entry name" value="Integrin_dom_sf"/>
</dbReference>
<dbReference type="SMART" id="SM00187">
    <property type="entry name" value="INB"/>
    <property type="match status" value="1"/>
</dbReference>
<dbReference type="GO" id="GO:0033627">
    <property type="term" value="P:cell adhesion mediated by integrin"/>
    <property type="evidence" value="ECO:0007669"/>
    <property type="project" value="TreeGrafter"/>
</dbReference>
<accession>A0A9N9TKY3</accession>
<dbReference type="InterPro" id="IPR012896">
    <property type="entry name" value="Integrin_bsu_tail"/>
</dbReference>
<keyword evidence="9 16" id="KW-0130">Cell adhesion</keyword>
<keyword evidence="5" id="KW-0597">Phosphoprotein</keyword>
<feature type="disulfide bond" evidence="15">
    <location>
        <begin position="192"/>
        <end position="200"/>
    </location>
</feature>
<dbReference type="SUPFAM" id="SSF57196">
    <property type="entry name" value="EGF/Laminin"/>
    <property type="match status" value="1"/>
</dbReference>
<keyword evidence="4" id="KW-0245">EGF-like domain</keyword>
<feature type="disulfide bond" evidence="15">
    <location>
        <begin position="608"/>
        <end position="621"/>
    </location>
</feature>
<dbReference type="PIRSF" id="PIRSF002512">
    <property type="entry name" value="Integrin_B"/>
    <property type="match status" value="1"/>
</dbReference>
<dbReference type="Pfam" id="PF07965">
    <property type="entry name" value="Integrin_B_tail"/>
    <property type="match status" value="1"/>
</dbReference>
<dbReference type="InterPro" id="IPR057243">
    <property type="entry name" value="Integrin_I-EGF_CS"/>
</dbReference>
<evidence type="ECO:0000256" key="10">
    <source>
        <dbReference type="ARBA" id="ARBA00022989"/>
    </source>
</evidence>
<feature type="disulfide bond" evidence="15">
    <location>
        <begin position="519"/>
        <end position="555"/>
    </location>
</feature>
<dbReference type="SUPFAM" id="SSF69687">
    <property type="entry name" value="Integrin beta tail domain"/>
    <property type="match status" value="1"/>
</dbReference>
<keyword evidence="8" id="KW-0677">Repeat</keyword>
<dbReference type="GO" id="GO:0009986">
    <property type="term" value="C:cell surface"/>
    <property type="evidence" value="ECO:0007669"/>
    <property type="project" value="TreeGrafter"/>
</dbReference>
<feature type="disulfide bond" evidence="15">
    <location>
        <begin position="389"/>
        <end position="397"/>
    </location>
</feature>
<feature type="disulfide bond" evidence="15">
    <location>
        <begin position="632"/>
        <end position="641"/>
    </location>
</feature>
<dbReference type="FunFam" id="3.40.50.410:FF:000002">
    <property type="entry name" value="Integrin beta"/>
    <property type="match status" value="1"/>
</dbReference>
<dbReference type="FunFam" id="1.20.5.100:FF:000002">
    <property type="entry name" value="Integrin beta"/>
    <property type="match status" value="1"/>
</dbReference>
<evidence type="ECO:0000256" key="4">
    <source>
        <dbReference type="ARBA" id="ARBA00022536"/>
    </source>
</evidence>
<dbReference type="PRINTS" id="PR01186">
    <property type="entry name" value="INTEGRINB"/>
</dbReference>
<dbReference type="SUPFAM" id="SSF69179">
    <property type="entry name" value="Integrin domains"/>
    <property type="match status" value="1"/>
</dbReference>
<dbReference type="Gene3D" id="1.20.5.100">
    <property type="entry name" value="Cytochrome c1, transmembrane anchor, C-terminal"/>
    <property type="match status" value="1"/>
</dbReference>
<evidence type="ECO:0000256" key="8">
    <source>
        <dbReference type="ARBA" id="ARBA00022737"/>
    </source>
</evidence>
<dbReference type="SUPFAM" id="SSF53300">
    <property type="entry name" value="vWA-like"/>
    <property type="match status" value="1"/>
</dbReference>
<dbReference type="SMART" id="SM01241">
    <property type="entry name" value="Integrin_b_cyt"/>
    <property type="match status" value="1"/>
</dbReference>
<evidence type="ECO:0000256" key="13">
    <source>
        <dbReference type="ARBA" id="ARBA00023157"/>
    </source>
</evidence>
<evidence type="ECO:0000256" key="18">
    <source>
        <dbReference type="SAM" id="SignalP"/>
    </source>
</evidence>
<comment type="similarity">
    <text evidence="2 16">Belongs to the integrin beta chain family.</text>
</comment>
<feature type="disulfide bond" evidence="15">
    <location>
        <begin position="563"/>
        <end position="595"/>
    </location>
</feature>
<feature type="disulfide bond" evidence="15">
    <location>
        <begin position="579"/>
        <end position="586"/>
    </location>
</feature>